<evidence type="ECO:0000256" key="12">
    <source>
        <dbReference type="SAM" id="Phobius"/>
    </source>
</evidence>
<evidence type="ECO:0000256" key="10">
    <source>
        <dbReference type="ARBA" id="ARBA00023319"/>
    </source>
</evidence>
<name>A0A9W2YSY7_BIOGL</name>
<dbReference type="CDD" id="cd00096">
    <property type="entry name" value="Ig"/>
    <property type="match status" value="1"/>
</dbReference>
<evidence type="ECO:0000256" key="3">
    <source>
        <dbReference type="ARBA" id="ARBA00022692"/>
    </source>
</evidence>
<dbReference type="GO" id="GO:0006955">
    <property type="term" value="P:immune response"/>
    <property type="evidence" value="ECO:0007669"/>
    <property type="project" value="TreeGrafter"/>
</dbReference>
<evidence type="ECO:0000313" key="15">
    <source>
        <dbReference type="RefSeq" id="XP_055865844.1"/>
    </source>
</evidence>
<keyword evidence="9" id="KW-0325">Glycoprotein</keyword>
<dbReference type="InterPro" id="IPR051713">
    <property type="entry name" value="T-cell_Activation_Regulation"/>
</dbReference>
<dbReference type="InterPro" id="IPR036179">
    <property type="entry name" value="Ig-like_dom_sf"/>
</dbReference>
<evidence type="ECO:0000256" key="9">
    <source>
        <dbReference type="ARBA" id="ARBA00023180"/>
    </source>
</evidence>
<keyword evidence="8" id="KW-0675">Receptor</keyword>
<dbReference type="PANTHER" id="PTHR25466:SF2">
    <property type="entry name" value="T-LYMPHOCYTE ACTIVATION ANTIGEN CD86"/>
    <property type="match status" value="1"/>
</dbReference>
<dbReference type="InterPro" id="IPR013783">
    <property type="entry name" value="Ig-like_fold"/>
</dbReference>
<evidence type="ECO:0000256" key="5">
    <source>
        <dbReference type="ARBA" id="ARBA00022989"/>
    </source>
</evidence>
<comment type="subcellular location">
    <subcellularLocation>
        <location evidence="1">Cell membrane</location>
        <topology evidence="1">Single-pass type I membrane protein</topology>
    </subcellularLocation>
</comment>
<evidence type="ECO:0000256" key="8">
    <source>
        <dbReference type="ARBA" id="ARBA00023170"/>
    </source>
</evidence>
<keyword evidence="4" id="KW-0732">Signal</keyword>
<feature type="transmembrane region" description="Helical" evidence="12">
    <location>
        <begin position="317"/>
        <end position="336"/>
    </location>
</feature>
<dbReference type="GO" id="GO:0009897">
    <property type="term" value="C:external side of plasma membrane"/>
    <property type="evidence" value="ECO:0007669"/>
    <property type="project" value="TreeGrafter"/>
</dbReference>
<dbReference type="OrthoDB" id="6096899at2759"/>
<evidence type="ECO:0000256" key="6">
    <source>
        <dbReference type="ARBA" id="ARBA00023136"/>
    </source>
</evidence>
<dbReference type="InterPro" id="IPR003599">
    <property type="entry name" value="Ig_sub"/>
</dbReference>
<protein>
    <submittedName>
        <fullName evidence="15">Uncharacterized protein LOC106073579</fullName>
    </submittedName>
</protein>
<dbReference type="SMART" id="SM00409">
    <property type="entry name" value="IG"/>
    <property type="match status" value="1"/>
</dbReference>
<dbReference type="PROSITE" id="PS50835">
    <property type="entry name" value="IG_LIKE"/>
    <property type="match status" value="1"/>
</dbReference>
<proteinExistence type="predicted"/>
<gene>
    <name evidence="15" type="primary">LOC106073579</name>
</gene>
<dbReference type="GO" id="GO:0007166">
    <property type="term" value="P:cell surface receptor signaling pathway"/>
    <property type="evidence" value="ECO:0007669"/>
    <property type="project" value="TreeGrafter"/>
</dbReference>
<dbReference type="InterPro" id="IPR007110">
    <property type="entry name" value="Ig-like_dom"/>
</dbReference>
<evidence type="ECO:0000256" key="11">
    <source>
        <dbReference type="SAM" id="MobiDB-lite"/>
    </source>
</evidence>
<feature type="compositionally biased region" description="Polar residues" evidence="11">
    <location>
        <begin position="292"/>
        <end position="307"/>
    </location>
</feature>
<keyword evidence="3 12" id="KW-0812">Transmembrane</keyword>
<dbReference type="GO" id="GO:0071222">
    <property type="term" value="P:cellular response to lipopolysaccharide"/>
    <property type="evidence" value="ECO:0007669"/>
    <property type="project" value="TreeGrafter"/>
</dbReference>
<dbReference type="SUPFAM" id="SSF48726">
    <property type="entry name" value="Immunoglobulin"/>
    <property type="match status" value="1"/>
</dbReference>
<dbReference type="Gene3D" id="2.60.40.10">
    <property type="entry name" value="Immunoglobulins"/>
    <property type="match status" value="1"/>
</dbReference>
<organism evidence="14 15">
    <name type="scientific">Biomphalaria glabrata</name>
    <name type="common">Bloodfluke planorb</name>
    <name type="synonym">Freshwater snail</name>
    <dbReference type="NCBI Taxonomy" id="6526"/>
    <lineage>
        <taxon>Eukaryota</taxon>
        <taxon>Metazoa</taxon>
        <taxon>Spiralia</taxon>
        <taxon>Lophotrochozoa</taxon>
        <taxon>Mollusca</taxon>
        <taxon>Gastropoda</taxon>
        <taxon>Heterobranchia</taxon>
        <taxon>Euthyneura</taxon>
        <taxon>Panpulmonata</taxon>
        <taxon>Hygrophila</taxon>
        <taxon>Lymnaeoidea</taxon>
        <taxon>Planorbidae</taxon>
        <taxon>Biomphalaria</taxon>
    </lineage>
</organism>
<keyword evidence="14" id="KW-1185">Reference proteome</keyword>
<dbReference type="Proteomes" id="UP001165740">
    <property type="component" value="Chromosome 14"/>
</dbReference>
<keyword evidence="2" id="KW-1003">Cell membrane</keyword>
<accession>A0A9W2YSY7</accession>
<evidence type="ECO:0000256" key="1">
    <source>
        <dbReference type="ARBA" id="ARBA00004251"/>
    </source>
</evidence>
<evidence type="ECO:0000313" key="14">
    <source>
        <dbReference type="Proteomes" id="UP001165740"/>
    </source>
</evidence>
<reference evidence="15" key="1">
    <citation type="submission" date="2025-08" db="UniProtKB">
        <authorList>
            <consortium name="RefSeq"/>
        </authorList>
    </citation>
    <scope>IDENTIFICATION</scope>
</reference>
<dbReference type="PANTHER" id="PTHR25466">
    <property type="entry name" value="T-LYMPHOCYTE ACTIVATION ANTIGEN"/>
    <property type="match status" value="1"/>
</dbReference>
<keyword evidence="10" id="KW-0393">Immunoglobulin domain</keyword>
<dbReference type="RefSeq" id="XP_055865844.1">
    <property type="nucleotide sequence ID" value="XM_056009869.1"/>
</dbReference>
<dbReference type="GeneID" id="106073579"/>
<evidence type="ECO:0000256" key="4">
    <source>
        <dbReference type="ARBA" id="ARBA00022729"/>
    </source>
</evidence>
<keyword evidence="6 12" id="KW-0472">Membrane</keyword>
<keyword evidence="7" id="KW-1015">Disulfide bond</keyword>
<feature type="transmembrane region" description="Helical" evidence="12">
    <location>
        <begin position="9"/>
        <end position="29"/>
    </location>
</feature>
<evidence type="ECO:0000256" key="2">
    <source>
        <dbReference type="ARBA" id="ARBA00022475"/>
    </source>
</evidence>
<dbReference type="AlphaFoldDB" id="A0A9W2YSY7"/>
<feature type="domain" description="Ig-like" evidence="13">
    <location>
        <begin position="39"/>
        <end position="157"/>
    </location>
</feature>
<evidence type="ECO:0000256" key="7">
    <source>
        <dbReference type="ARBA" id="ARBA00023157"/>
    </source>
</evidence>
<sequence length="340" mass="38017">MALTFKCDLVMIPAVIFFLAMLTSVEVVVTSNDMSYYDPSPLTAHDASAGIDQSATLRCQLRTGAHNRGWYVITWQRINADGNRTSLVNLPFRQKIPEWSKDIPPSLQSRIQPVITVQPNHVEFNLHIRNVSCADEGQFRCIAITPQGEIISTAELNVVAEPTKPDIINTYIPKMEHGMITLECKANTGLPPRMLLWYYKEQEADYFSILNDQNDIVEETDGCLVLSTRTVDVIISAQSRGTRFRCGYRGYIQKPGLYDEIVYSHEETAPQMGEVRVEPKLASPCEGPMCQNDGNSSQDNQKPNGGATSSMTCTNQALYLLVTSFYVTHFFIGLFGSCDH</sequence>
<evidence type="ECO:0000259" key="13">
    <source>
        <dbReference type="PROSITE" id="PS50835"/>
    </source>
</evidence>
<feature type="region of interest" description="Disordered" evidence="11">
    <location>
        <begin position="288"/>
        <end position="307"/>
    </location>
</feature>
<keyword evidence="5 12" id="KW-1133">Transmembrane helix</keyword>